<organism evidence="3">
    <name type="scientific">Rhipicephalus appendiculatus</name>
    <name type="common">Brown ear tick</name>
    <dbReference type="NCBI Taxonomy" id="34631"/>
    <lineage>
        <taxon>Eukaryota</taxon>
        <taxon>Metazoa</taxon>
        <taxon>Ecdysozoa</taxon>
        <taxon>Arthropoda</taxon>
        <taxon>Chelicerata</taxon>
        <taxon>Arachnida</taxon>
        <taxon>Acari</taxon>
        <taxon>Parasitiformes</taxon>
        <taxon>Ixodida</taxon>
        <taxon>Ixodoidea</taxon>
        <taxon>Ixodidae</taxon>
        <taxon>Rhipicephalinae</taxon>
        <taxon>Rhipicephalus</taxon>
        <taxon>Rhipicephalus</taxon>
    </lineage>
</organism>
<protein>
    <submittedName>
        <fullName evidence="3">Microplusin</fullName>
    </submittedName>
</protein>
<feature type="chain" id="PRO_5007285600" evidence="2">
    <location>
        <begin position="17"/>
        <end position="136"/>
    </location>
</feature>
<reference evidence="3" key="1">
    <citation type="journal article" date="2016" name="Ticks Tick Borne Dis.">
        <title>De novo assembly and annotation of the salivary gland transcriptome of Rhipicephalus appendiculatus male and female ticks during blood feeding.</title>
        <authorList>
            <person name="de Castro M.H."/>
            <person name="de Klerk D."/>
            <person name="Pienaar R."/>
            <person name="Latif A.A."/>
            <person name="Rees D.J."/>
            <person name="Mans B.J."/>
        </authorList>
    </citation>
    <scope>NUCLEOTIDE SEQUENCE</scope>
    <source>
        <tissue evidence="3">Salivary glands</tissue>
    </source>
</reference>
<dbReference type="Gene3D" id="1.10.150.440">
    <property type="match status" value="1"/>
</dbReference>
<feature type="signal peptide" evidence="2">
    <location>
        <begin position="1"/>
        <end position="16"/>
    </location>
</feature>
<sequence length="136" mass="14661">MKAALVLAIAFVIAYADHHEGTEGHQHGGHEHPHGHGHGHHGSVCSFPPDALVSVVECVERNVTDEIRGKLAAVSQRLECDTILCGIQKFCQAHGTLEGNRTDVFTHEENIQLRNAFIGCKPQPVATTGDVAQQDS</sequence>
<evidence type="ECO:0000256" key="2">
    <source>
        <dbReference type="SAM" id="SignalP"/>
    </source>
</evidence>
<dbReference type="AlphaFoldDB" id="A0A131YPF4"/>
<keyword evidence="2" id="KW-0732">Signal</keyword>
<evidence type="ECO:0000256" key="1">
    <source>
        <dbReference type="SAM" id="MobiDB-lite"/>
    </source>
</evidence>
<evidence type="ECO:0000313" key="3">
    <source>
        <dbReference type="EMBL" id="JAP81144.1"/>
    </source>
</evidence>
<dbReference type="EMBL" id="GEDV01007413">
    <property type="protein sequence ID" value="JAP81144.1"/>
    <property type="molecule type" value="Transcribed_RNA"/>
</dbReference>
<feature type="compositionally biased region" description="Basic and acidic residues" evidence="1">
    <location>
        <begin position="21"/>
        <end position="34"/>
    </location>
</feature>
<name>A0A131YPF4_RHIAP</name>
<feature type="region of interest" description="Disordered" evidence="1">
    <location>
        <begin position="21"/>
        <end position="42"/>
    </location>
</feature>
<proteinExistence type="predicted"/>
<accession>A0A131YPF4</accession>